<dbReference type="CDD" id="cd04301">
    <property type="entry name" value="NAT_SF"/>
    <property type="match status" value="1"/>
</dbReference>
<comment type="caution">
    <text evidence="1">The sequence shown here is derived from an EMBL/GenBank/DDBJ whole genome shotgun (WGS) entry which is preliminary data.</text>
</comment>
<accession>A0A1H9QEW7</accession>
<dbReference type="Proteomes" id="UP000199410">
    <property type="component" value="Unassembled WGS sequence"/>
</dbReference>
<dbReference type="RefSeq" id="WP_089987065.1">
    <property type="nucleotide sequence ID" value="NZ_FMUG01000007.1"/>
</dbReference>
<name>A0A1H9QEW7_9BACI</name>
<dbReference type="SUPFAM" id="SSF55729">
    <property type="entry name" value="Acyl-CoA N-acyltransferases (Nat)"/>
    <property type="match status" value="1"/>
</dbReference>
<dbReference type="Gene3D" id="3.40.630.30">
    <property type="match status" value="1"/>
</dbReference>
<gene>
    <name evidence="1" type="ORF">SAMN02787113_04125</name>
</gene>
<dbReference type="AlphaFoldDB" id="A0A1H9QEW7"/>
<evidence type="ECO:0000313" key="1">
    <source>
        <dbReference type="EMBL" id="SER58957.1"/>
    </source>
</evidence>
<protein>
    <recommendedName>
        <fullName evidence="3">GNAT family N-acetyltransferase</fullName>
    </recommendedName>
</protein>
<evidence type="ECO:0000313" key="2">
    <source>
        <dbReference type="Proteomes" id="UP000199410"/>
    </source>
</evidence>
<reference evidence="1 2" key="1">
    <citation type="submission" date="2016-10" db="EMBL/GenBank/DDBJ databases">
        <authorList>
            <person name="Varghese N."/>
            <person name="Submissions S."/>
        </authorList>
    </citation>
    <scope>NUCLEOTIDE SEQUENCE [LARGE SCALE GENOMIC DNA]</scope>
    <source>
        <strain evidence="1 2">TC-13</strain>
    </source>
</reference>
<proteinExistence type="predicted"/>
<dbReference type="InterPro" id="IPR016181">
    <property type="entry name" value="Acyl_CoA_acyltransferase"/>
</dbReference>
<evidence type="ECO:0008006" key="3">
    <source>
        <dbReference type="Google" id="ProtNLM"/>
    </source>
</evidence>
<organism evidence="1 2">
    <name type="scientific">Lysinibacillus fusiformis</name>
    <dbReference type="NCBI Taxonomy" id="28031"/>
    <lineage>
        <taxon>Bacteria</taxon>
        <taxon>Bacillati</taxon>
        <taxon>Bacillota</taxon>
        <taxon>Bacilli</taxon>
        <taxon>Bacillales</taxon>
        <taxon>Bacillaceae</taxon>
        <taxon>Lysinibacillus</taxon>
    </lineage>
</organism>
<dbReference type="EMBL" id="FOEL01000018">
    <property type="protein sequence ID" value="SER58957.1"/>
    <property type="molecule type" value="Genomic_DNA"/>
</dbReference>
<sequence length="237" mass="27149">MDNLLQHFRSVGVHYLKSDSVMLLEILEDRLDFAAEIDVLINELLDNLQSGLEKVRFECPKVLLDSLNCTRTKMEIVDKRIAFKRSLLTPLTISELDYEIWSCSEKKSIFFLSEVMSTSVIDAEKFLTEMRTELPSQVNNMYTVYIVNSEPVGVVFPHIEPNTNNEGRMLWIGIHPNFMGTGLGKDLHLIGLYRLKNEFKAMSYLGMTRVDNIPMRNIMLSNGCIQSNSVISLQYSI</sequence>